<reference evidence="1 3" key="2">
    <citation type="journal article" date="2013" name="Nature">
        <title>Insights into bilaterian evolution from three spiralian genomes.</title>
        <authorList>
            <person name="Simakov O."/>
            <person name="Marletaz F."/>
            <person name="Cho S.J."/>
            <person name="Edsinger-Gonzales E."/>
            <person name="Havlak P."/>
            <person name="Hellsten U."/>
            <person name="Kuo D.H."/>
            <person name="Larsson T."/>
            <person name="Lv J."/>
            <person name="Arendt D."/>
            <person name="Savage R."/>
            <person name="Osoegawa K."/>
            <person name="de Jong P."/>
            <person name="Grimwood J."/>
            <person name="Chapman J.A."/>
            <person name="Shapiro H."/>
            <person name="Aerts A."/>
            <person name="Otillar R.P."/>
            <person name="Terry A.Y."/>
            <person name="Boore J.L."/>
            <person name="Grigoriev I.V."/>
            <person name="Lindberg D.R."/>
            <person name="Seaver E.C."/>
            <person name="Weisblat D.A."/>
            <person name="Putnam N.H."/>
            <person name="Rokhsar D.S."/>
        </authorList>
    </citation>
    <scope>NUCLEOTIDE SEQUENCE</scope>
</reference>
<accession>T1FLG3</accession>
<dbReference type="AlphaFoldDB" id="T1FLG3"/>
<dbReference type="Proteomes" id="UP000015101">
    <property type="component" value="Unassembled WGS sequence"/>
</dbReference>
<dbReference type="KEGG" id="hro:HELRODRAFT_184550"/>
<sequence>MRESIVSIRSVDQVTWQDKRFWLGVRDPYSATHNIARSVFCWQVYDNIVKKFLFTFFHFRNVAAETRSPNSLLPFVISQSYVITTGSKDGELEVDNVADEKLKNARSLLSSYERSLLTYFFGNINYRTSL</sequence>
<protein>
    <submittedName>
        <fullName evidence="1 2">Uncharacterized protein</fullName>
    </submittedName>
</protein>
<dbReference type="EMBL" id="KB095827">
    <property type="protein sequence ID" value="ESO11330.1"/>
    <property type="molecule type" value="Genomic_DNA"/>
</dbReference>
<dbReference type="EnsemblMetazoa" id="HelroT184550">
    <property type="protein sequence ID" value="HelroP184550"/>
    <property type="gene ID" value="HelroG184550"/>
</dbReference>
<dbReference type="CTD" id="20209662"/>
<reference evidence="3" key="1">
    <citation type="submission" date="2012-12" db="EMBL/GenBank/DDBJ databases">
        <authorList>
            <person name="Hellsten U."/>
            <person name="Grimwood J."/>
            <person name="Chapman J.A."/>
            <person name="Shapiro H."/>
            <person name="Aerts A."/>
            <person name="Otillar R.P."/>
            <person name="Terry A.Y."/>
            <person name="Boore J.L."/>
            <person name="Simakov O."/>
            <person name="Marletaz F."/>
            <person name="Cho S.-J."/>
            <person name="Edsinger-Gonzales E."/>
            <person name="Havlak P."/>
            <person name="Kuo D.-H."/>
            <person name="Larsson T."/>
            <person name="Lv J."/>
            <person name="Arendt D."/>
            <person name="Savage R."/>
            <person name="Osoegawa K."/>
            <person name="de Jong P."/>
            <person name="Lindberg D.R."/>
            <person name="Seaver E.C."/>
            <person name="Weisblat D.A."/>
            <person name="Putnam N.H."/>
            <person name="Grigoriev I.V."/>
            <person name="Rokhsar D.S."/>
        </authorList>
    </citation>
    <scope>NUCLEOTIDE SEQUENCE</scope>
</reference>
<proteinExistence type="predicted"/>
<name>T1FLG3_HELRO</name>
<reference evidence="2" key="3">
    <citation type="submission" date="2015-06" db="UniProtKB">
        <authorList>
            <consortium name="EnsemblMetazoa"/>
        </authorList>
    </citation>
    <scope>IDENTIFICATION</scope>
</reference>
<dbReference type="HOGENOM" id="CLU_1943404_0_0_1"/>
<dbReference type="InParanoid" id="T1FLG3"/>
<dbReference type="RefSeq" id="XP_009010572.1">
    <property type="nucleotide sequence ID" value="XM_009012324.1"/>
</dbReference>
<gene>
    <name evidence="2" type="primary">20209662</name>
    <name evidence="1" type="ORF">HELRODRAFT_184550</name>
</gene>
<keyword evidence="3" id="KW-1185">Reference proteome</keyword>
<dbReference type="EMBL" id="AMQM01010654">
    <property type="status" value="NOT_ANNOTATED_CDS"/>
    <property type="molecule type" value="Genomic_DNA"/>
</dbReference>
<organism evidence="2 3">
    <name type="scientific">Helobdella robusta</name>
    <name type="common">Californian leech</name>
    <dbReference type="NCBI Taxonomy" id="6412"/>
    <lineage>
        <taxon>Eukaryota</taxon>
        <taxon>Metazoa</taxon>
        <taxon>Spiralia</taxon>
        <taxon>Lophotrochozoa</taxon>
        <taxon>Annelida</taxon>
        <taxon>Clitellata</taxon>
        <taxon>Hirudinea</taxon>
        <taxon>Rhynchobdellida</taxon>
        <taxon>Glossiphoniidae</taxon>
        <taxon>Helobdella</taxon>
    </lineage>
</organism>
<evidence type="ECO:0000313" key="3">
    <source>
        <dbReference type="Proteomes" id="UP000015101"/>
    </source>
</evidence>
<dbReference type="GeneID" id="20209662"/>
<evidence type="ECO:0000313" key="2">
    <source>
        <dbReference type="EnsemblMetazoa" id="HelroP184550"/>
    </source>
</evidence>
<evidence type="ECO:0000313" key="1">
    <source>
        <dbReference type="EMBL" id="ESO11330.1"/>
    </source>
</evidence>